<dbReference type="GO" id="GO:0016787">
    <property type="term" value="F:hydrolase activity"/>
    <property type="evidence" value="ECO:0007669"/>
    <property type="project" value="UniProtKB-KW"/>
</dbReference>
<proteinExistence type="inferred from homology"/>
<protein>
    <recommendedName>
        <fullName evidence="3 6">Queuosine 5'-phosphate N-glycosylase/hydrolase</fullName>
        <ecNumber evidence="6">3.2.2.-</ecNumber>
    </recommendedName>
    <alternativeName>
        <fullName evidence="4 6">Queuosine-nucleotide N-glycosylase/hydrolase</fullName>
    </alternativeName>
</protein>
<dbReference type="PANTHER" id="PTHR21314">
    <property type="entry name" value="QUEUOSINE 5'-PHOSPHATE N-GLYCOSYLASE_HYDROLASE-RELATED"/>
    <property type="match status" value="1"/>
</dbReference>
<reference evidence="7 8" key="1">
    <citation type="journal article" date="2016" name="Proc. Natl. Acad. Sci. U.S.A.">
        <title>Comparative genomics of biotechnologically important yeasts.</title>
        <authorList>
            <person name="Riley R."/>
            <person name="Haridas S."/>
            <person name="Wolfe K.H."/>
            <person name="Lopes M.R."/>
            <person name="Hittinger C.T."/>
            <person name="Goeker M."/>
            <person name="Salamov A.A."/>
            <person name="Wisecaver J.H."/>
            <person name="Long T.M."/>
            <person name="Calvey C.H."/>
            <person name="Aerts A.L."/>
            <person name="Barry K.W."/>
            <person name="Choi C."/>
            <person name="Clum A."/>
            <person name="Coughlan A.Y."/>
            <person name="Deshpande S."/>
            <person name="Douglass A.P."/>
            <person name="Hanson S.J."/>
            <person name="Klenk H.-P."/>
            <person name="LaButti K.M."/>
            <person name="Lapidus A."/>
            <person name="Lindquist E.A."/>
            <person name="Lipzen A.M."/>
            <person name="Meier-Kolthoff J.P."/>
            <person name="Ohm R.A."/>
            <person name="Otillar R.P."/>
            <person name="Pangilinan J.L."/>
            <person name="Peng Y."/>
            <person name="Rokas A."/>
            <person name="Rosa C.A."/>
            <person name="Scheuner C."/>
            <person name="Sibirny A.A."/>
            <person name="Slot J.C."/>
            <person name="Stielow J.B."/>
            <person name="Sun H."/>
            <person name="Kurtzman C.P."/>
            <person name="Blackwell M."/>
            <person name="Grigoriev I.V."/>
            <person name="Jeffries T.W."/>
        </authorList>
    </citation>
    <scope>NUCLEOTIDE SEQUENCE [LARGE SCALE GENOMIC DNA]</scope>
    <source>
        <strain evidence="7 8">DSM 6958</strain>
    </source>
</reference>
<dbReference type="Proteomes" id="UP000095009">
    <property type="component" value="Unassembled WGS sequence"/>
</dbReference>
<comment type="function">
    <text evidence="6">Catalyzes the hydrolysis of queuosine 5'-phosphate, releasing the nucleobase queuine (q). Is required for salvage of queuine from exogenous queuosine (Q) that is imported and then converted to queuosine 5'-phosphate intracellularly.</text>
</comment>
<gene>
    <name evidence="7" type="ORF">NADFUDRAFT_70053</name>
</gene>
<keyword evidence="1 6" id="KW-0378">Hydrolase</keyword>
<dbReference type="EC" id="3.2.2.-" evidence="6"/>
<evidence type="ECO:0000256" key="1">
    <source>
        <dbReference type="ARBA" id="ARBA00022801"/>
    </source>
</evidence>
<evidence type="ECO:0000256" key="4">
    <source>
        <dbReference type="ARBA" id="ARBA00035393"/>
    </source>
</evidence>
<name>A0A1E3PLB6_9ASCO</name>
<dbReference type="InterPro" id="IPR019438">
    <property type="entry name" value="Q_salvage"/>
</dbReference>
<dbReference type="STRING" id="857566.A0A1E3PLB6"/>
<evidence type="ECO:0000256" key="2">
    <source>
        <dbReference type="ARBA" id="ARBA00035119"/>
    </source>
</evidence>
<dbReference type="AlphaFoldDB" id="A0A1E3PLB6"/>
<evidence type="ECO:0000256" key="5">
    <source>
        <dbReference type="ARBA" id="ARBA00048204"/>
    </source>
</evidence>
<dbReference type="PANTHER" id="PTHR21314:SF0">
    <property type="entry name" value="QUEUOSINE 5'-PHOSPHATE N-GLYCOSYLASE_HYDROLASE"/>
    <property type="match status" value="1"/>
</dbReference>
<accession>A0A1E3PLB6</accession>
<comment type="catalytic activity">
    <reaction evidence="5 6">
        <text>queuosine 5'-phosphate + H2O = queuine + D-ribose 5-phosphate</text>
        <dbReference type="Rhea" id="RHEA:75387"/>
        <dbReference type="ChEBI" id="CHEBI:15377"/>
        <dbReference type="ChEBI" id="CHEBI:17433"/>
        <dbReference type="ChEBI" id="CHEBI:78346"/>
        <dbReference type="ChEBI" id="CHEBI:194371"/>
    </reaction>
    <physiologicalReaction direction="left-to-right" evidence="5 6">
        <dbReference type="Rhea" id="RHEA:75388"/>
    </physiologicalReaction>
</comment>
<evidence type="ECO:0000256" key="3">
    <source>
        <dbReference type="ARBA" id="ARBA00035306"/>
    </source>
</evidence>
<dbReference type="Pfam" id="PF10343">
    <property type="entry name" value="Q_salvage"/>
    <property type="match status" value="1"/>
</dbReference>
<dbReference type="EMBL" id="KV454409">
    <property type="protein sequence ID" value="ODQ65627.1"/>
    <property type="molecule type" value="Genomic_DNA"/>
</dbReference>
<sequence length="323" mass="37131">MKEKAYSTQTWSSHALNPKTQNRETIDWIFLVDLLNFSFWSDIDPQDTGRYDTQRYSVDFEGELYTGYWSLCAAINRALAEGIPITQPAYWLSQKFTLDHLAYIFRSSTEESIPLLKERYQVLVEAATVLRDNFDQASSFADVILAQQVNADHLRSAVDLVNLIVANFPSFNDIDTYEGQEVHIYKRVQILVSDIWACFNGKSFGAFHDIGSITMFADYRVPQILHAMKCLEYAPSVRDHLQALKPLSKGSSWEIELRCSSIWAVELIRQYIHRLDPNSRAKINSILIDFYLWDTAKLIQQETRGLAGDSSAIACHRTRSIFY</sequence>
<keyword evidence="8" id="KW-1185">Reference proteome</keyword>
<evidence type="ECO:0000313" key="8">
    <source>
        <dbReference type="Proteomes" id="UP000095009"/>
    </source>
</evidence>
<comment type="similarity">
    <text evidence="2 6">Belongs to the QNG1 protein family.</text>
</comment>
<organism evidence="7 8">
    <name type="scientific">Nadsonia fulvescens var. elongata DSM 6958</name>
    <dbReference type="NCBI Taxonomy" id="857566"/>
    <lineage>
        <taxon>Eukaryota</taxon>
        <taxon>Fungi</taxon>
        <taxon>Dikarya</taxon>
        <taxon>Ascomycota</taxon>
        <taxon>Saccharomycotina</taxon>
        <taxon>Dipodascomycetes</taxon>
        <taxon>Dipodascales</taxon>
        <taxon>Dipodascales incertae sedis</taxon>
        <taxon>Nadsonia</taxon>
    </lineage>
</organism>
<dbReference type="GO" id="GO:0006400">
    <property type="term" value="P:tRNA modification"/>
    <property type="evidence" value="ECO:0007669"/>
    <property type="project" value="TreeGrafter"/>
</dbReference>
<dbReference type="OrthoDB" id="416777at2759"/>
<evidence type="ECO:0000313" key="7">
    <source>
        <dbReference type="EMBL" id="ODQ65627.1"/>
    </source>
</evidence>
<evidence type="ECO:0000256" key="6">
    <source>
        <dbReference type="RuleBase" id="RU365002"/>
    </source>
</evidence>